<dbReference type="Proteomes" id="UP000598350">
    <property type="component" value="Unassembled WGS sequence"/>
</dbReference>
<dbReference type="EMBL" id="JABTCG010000001">
    <property type="protein sequence ID" value="MBD0849135.1"/>
    <property type="molecule type" value="Genomic_DNA"/>
</dbReference>
<protein>
    <submittedName>
        <fullName evidence="1">Uncharacterized protein</fullName>
    </submittedName>
</protein>
<organism evidence="1 2">
    <name type="scientific">Maribacter arenosus</name>
    <dbReference type="NCBI Taxonomy" id="1854708"/>
    <lineage>
        <taxon>Bacteria</taxon>
        <taxon>Pseudomonadati</taxon>
        <taxon>Bacteroidota</taxon>
        <taxon>Flavobacteriia</taxon>
        <taxon>Flavobacteriales</taxon>
        <taxon>Flavobacteriaceae</taxon>
        <taxon>Maribacter</taxon>
    </lineage>
</organism>
<evidence type="ECO:0000313" key="1">
    <source>
        <dbReference type="EMBL" id="MBD0849135.1"/>
    </source>
</evidence>
<sequence length="178" mass="20931">MFLKGIRDKFKHKSGIKFLKEALSRTPQIVDRANGITSIGCLVDLDHFDKPEYFFEFVEEYKLRPNAVKIIGYKSYYDKNSPYSTPVFSDKDLGWKGEIENSYALEFLSRDYDLLVNYYNEENLMLQLMTVKTNARIKVGFKEVDQKLNDLILGLPLKDFKTFKLELKKYLKVLNEIE</sequence>
<proteinExistence type="predicted"/>
<comment type="caution">
    <text evidence="1">The sequence shown here is derived from an EMBL/GenBank/DDBJ whole genome shotgun (WGS) entry which is preliminary data.</text>
</comment>
<keyword evidence="2" id="KW-1185">Reference proteome</keyword>
<dbReference type="InterPro" id="IPR054207">
    <property type="entry name" value="DUF6913"/>
</dbReference>
<evidence type="ECO:0000313" key="2">
    <source>
        <dbReference type="Proteomes" id="UP000598350"/>
    </source>
</evidence>
<gene>
    <name evidence="1" type="ORF">HPE63_00520</name>
</gene>
<reference evidence="1 2" key="1">
    <citation type="submission" date="2020-05" db="EMBL/GenBank/DDBJ databases">
        <title>The draft genome sequence of Maribacter arenosus CAU 1321.</title>
        <authorList>
            <person name="Mu L."/>
        </authorList>
    </citation>
    <scope>NUCLEOTIDE SEQUENCE [LARGE SCALE GENOMIC DNA]</scope>
    <source>
        <strain evidence="1 2">CAU 1321</strain>
    </source>
</reference>
<dbReference type="Pfam" id="PF21857">
    <property type="entry name" value="DUF6913"/>
    <property type="match status" value="1"/>
</dbReference>
<name>A0ABR7V8I8_9FLAO</name>
<accession>A0ABR7V8I8</accession>
<dbReference type="RefSeq" id="WP_188312278.1">
    <property type="nucleotide sequence ID" value="NZ_JABTCG010000001.1"/>
</dbReference>